<dbReference type="InterPro" id="IPR028082">
    <property type="entry name" value="Peripla_BP_I"/>
</dbReference>
<keyword evidence="3" id="KW-0804">Transcription</keyword>
<evidence type="ECO:0000256" key="3">
    <source>
        <dbReference type="ARBA" id="ARBA00023163"/>
    </source>
</evidence>
<dbReference type="PANTHER" id="PTHR30146">
    <property type="entry name" value="LACI-RELATED TRANSCRIPTIONAL REPRESSOR"/>
    <property type="match status" value="1"/>
</dbReference>
<feature type="non-terminal residue" evidence="5">
    <location>
        <position position="1"/>
    </location>
</feature>
<dbReference type="InterPro" id="IPR046335">
    <property type="entry name" value="LacI/GalR-like_sensor"/>
</dbReference>
<reference evidence="5" key="1">
    <citation type="submission" date="2023-02" db="EMBL/GenBank/DDBJ databases">
        <title>Georgenia sp.10Sc9-8, isolated from a soil sample collected from the Taklamakan desert.</title>
        <authorList>
            <person name="Liu S."/>
        </authorList>
    </citation>
    <scope>NUCLEOTIDE SEQUENCE</scope>
    <source>
        <strain evidence="5">10Sc9-8</strain>
    </source>
</reference>
<feature type="domain" description="Transcriptional regulator LacI/GalR-like sensor" evidence="4">
    <location>
        <begin position="9"/>
        <end position="109"/>
    </location>
</feature>
<evidence type="ECO:0000259" key="4">
    <source>
        <dbReference type="Pfam" id="PF13377"/>
    </source>
</evidence>
<proteinExistence type="predicted"/>
<dbReference type="SUPFAM" id="SSF53822">
    <property type="entry name" value="Periplasmic binding protein-like I"/>
    <property type="match status" value="1"/>
</dbReference>
<dbReference type="Gene3D" id="3.40.50.2300">
    <property type="match status" value="1"/>
</dbReference>
<evidence type="ECO:0000313" key="5">
    <source>
        <dbReference type="EMBL" id="MDD9205246.1"/>
    </source>
</evidence>
<protein>
    <submittedName>
        <fullName evidence="5">Substrate-binding domain-containing protein</fullName>
    </submittedName>
</protein>
<name>A0ABT5TT66_9MICO</name>
<gene>
    <name evidence="5" type="ORF">PU560_02050</name>
</gene>
<sequence length="113" mass="12089">EDEARRVARALLRAEGRPTAVLVSDEVLAEQVWREATAMGLDLPADLSLASFADAPWMSMVVPGVTAVPQAEARLGEIAVDMLQQRIDDPTAPVRTTVRPAQVVFRGSTAPPA</sequence>
<keyword evidence="2" id="KW-0238">DNA-binding</keyword>
<dbReference type="Proteomes" id="UP001165561">
    <property type="component" value="Unassembled WGS sequence"/>
</dbReference>
<evidence type="ECO:0000313" key="6">
    <source>
        <dbReference type="Proteomes" id="UP001165561"/>
    </source>
</evidence>
<comment type="caution">
    <text evidence="5">The sequence shown here is derived from an EMBL/GenBank/DDBJ whole genome shotgun (WGS) entry which is preliminary data.</text>
</comment>
<evidence type="ECO:0000256" key="2">
    <source>
        <dbReference type="ARBA" id="ARBA00023125"/>
    </source>
</evidence>
<dbReference type="EMBL" id="JARACI010000368">
    <property type="protein sequence ID" value="MDD9205246.1"/>
    <property type="molecule type" value="Genomic_DNA"/>
</dbReference>
<organism evidence="5 6">
    <name type="scientific">Georgenia halotolerans</name>
    <dbReference type="NCBI Taxonomy" id="3028317"/>
    <lineage>
        <taxon>Bacteria</taxon>
        <taxon>Bacillati</taxon>
        <taxon>Actinomycetota</taxon>
        <taxon>Actinomycetes</taxon>
        <taxon>Micrococcales</taxon>
        <taxon>Bogoriellaceae</taxon>
        <taxon>Georgenia</taxon>
    </lineage>
</organism>
<evidence type="ECO:0000256" key="1">
    <source>
        <dbReference type="ARBA" id="ARBA00023015"/>
    </source>
</evidence>
<dbReference type="Pfam" id="PF13377">
    <property type="entry name" value="Peripla_BP_3"/>
    <property type="match status" value="1"/>
</dbReference>
<keyword evidence="1" id="KW-0805">Transcription regulation</keyword>
<keyword evidence="6" id="KW-1185">Reference proteome</keyword>
<dbReference type="PANTHER" id="PTHR30146:SF109">
    <property type="entry name" value="HTH-TYPE TRANSCRIPTIONAL REGULATOR GALS"/>
    <property type="match status" value="1"/>
</dbReference>
<accession>A0ABT5TT66</accession>